<proteinExistence type="predicted"/>
<evidence type="ECO:0008006" key="3">
    <source>
        <dbReference type="Google" id="ProtNLM"/>
    </source>
</evidence>
<sequence length="93" mass="11093">MEDVSKLRFANSQFLIGRFLLEFISPQRFRYVVEQFSAFSRCFITLALVENRKELSLLFPLVYRWTRQNSSGSEFGNVQGLLVYRYRLINRSK</sequence>
<dbReference type="EMBL" id="JASPKY010000687">
    <property type="protein sequence ID" value="KAK9686703.1"/>
    <property type="molecule type" value="Genomic_DNA"/>
</dbReference>
<keyword evidence="2" id="KW-1185">Reference proteome</keyword>
<name>A0AAW1IBK3_POPJA</name>
<reference evidence="1 2" key="1">
    <citation type="journal article" date="2024" name="BMC Genomics">
        <title>De novo assembly and annotation of Popillia japonica's genome with initial clues to its potential as an invasive pest.</title>
        <authorList>
            <person name="Cucini C."/>
            <person name="Boschi S."/>
            <person name="Funari R."/>
            <person name="Cardaioli E."/>
            <person name="Iannotti N."/>
            <person name="Marturano G."/>
            <person name="Paoli F."/>
            <person name="Bruttini M."/>
            <person name="Carapelli A."/>
            <person name="Frati F."/>
            <person name="Nardi F."/>
        </authorList>
    </citation>
    <scope>NUCLEOTIDE SEQUENCE [LARGE SCALE GENOMIC DNA]</scope>
    <source>
        <strain evidence="1">DMR45628</strain>
    </source>
</reference>
<dbReference type="AlphaFoldDB" id="A0AAW1IBK3"/>
<comment type="caution">
    <text evidence="1">The sequence shown here is derived from an EMBL/GenBank/DDBJ whole genome shotgun (WGS) entry which is preliminary data.</text>
</comment>
<gene>
    <name evidence="1" type="ORF">QE152_g36996</name>
</gene>
<organism evidence="1 2">
    <name type="scientific">Popillia japonica</name>
    <name type="common">Japanese beetle</name>
    <dbReference type="NCBI Taxonomy" id="7064"/>
    <lineage>
        <taxon>Eukaryota</taxon>
        <taxon>Metazoa</taxon>
        <taxon>Ecdysozoa</taxon>
        <taxon>Arthropoda</taxon>
        <taxon>Hexapoda</taxon>
        <taxon>Insecta</taxon>
        <taxon>Pterygota</taxon>
        <taxon>Neoptera</taxon>
        <taxon>Endopterygota</taxon>
        <taxon>Coleoptera</taxon>
        <taxon>Polyphaga</taxon>
        <taxon>Scarabaeiformia</taxon>
        <taxon>Scarabaeidae</taxon>
        <taxon>Rutelinae</taxon>
        <taxon>Popillia</taxon>
    </lineage>
</organism>
<dbReference type="Proteomes" id="UP001458880">
    <property type="component" value="Unassembled WGS sequence"/>
</dbReference>
<protein>
    <recommendedName>
        <fullName evidence="3">Maturase K</fullName>
    </recommendedName>
</protein>
<accession>A0AAW1IBK3</accession>
<evidence type="ECO:0000313" key="2">
    <source>
        <dbReference type="Proteomes" id="UP001458880"/>
    </source>
</evidence>
<evidence type="ECO:0000313" key="1">
    <source>
        <dbReference type="EMBL" id="KAK9686703.1"/>
    </source>
</evidence>